<evidence type="ECO:0000313" key="3">
    <source>
        <dbReference type="Proteomes" id="UP000009309"/>
    </source>
</evidence>
<organism evidence="2 3">
    <name type="scientific">Fibrisoma limi BUZ 3</name>
    <dbReference type="NCBI Taxonomy" id="1185876"/>
    <lineage>
        <taxon>Bacteria</taxon>
        <taxon>Pseudomonadati</taxon>
        <taxon>Bacteroidota</taxon>
        <taxon>Cytophagia</taxon>
        <taxon>Cytophagales</taxon>
        <taxon>Spirosomataceae</taxon>
        <taxon>Fibrisoma</taxon>
    </lineage>
</organism>
<keyword evidence="3" id="KW-1185">Reference proteome</keyword>
<reference evidence="2 3" key="1">
    <citation type="journal article" date="2012" name="J. Bacteriol.">
        <title>Genome Sequence of the Filamentous Bacterium Fibrisoma limi BUZ 3T.</title>
        <authorList>
            <person name="Filippini M."/>
            <person name="Qi W."/>
            <person name="Jaenicke S."/>
            <person name="Goesmann A."/>
            <person name="Smits T.H."/>
            <person name="Bagheri H.C."/>
        </authorList>
    </citation>
    <scope>NUCLEOTIDE SEQUENCE [LARGE SCALE GENOMIC DNA]</scope>
    <source>
        <strain evidence="3">BUZ 3T</strain>
    </source>
</reference>
<name>I2GL15_9BACT</name>
<feature type="transmembrane region" description="Helical" evidence="1">
    <location>
        <begin position="659"/>
        <end position="678"/>
    </location>
</feature>
<keyword evidence="1" id="KW-0472">Membrane</keyword>
<comment type="caution">
    <text evidence="2">The sequence shown here is derived from an EMBL/GenBank/DDBJ whole genome shotgun (WGS) entry which is preliminary data.</text>
</comment>
<feature type="transmembrane region" description="Helical" evidence="1">
    <location>
        <begin position="684"/>
        <end position="705"/>
    </location>
</feature>
<dbReference type="EMBL" id="CAIT01000007">
    <property type="protein sequence ID" value="CCH54591.1"/>
    <property type="molecule type" value="Genomic_DNA"/>
</dbReference>
<feature type="transmembrane region" description="Helical" evidence="1">
    <location>
        <begin position="243"/>
        <end position="264"/>
    </location>
</feature>
<evidence type="ECO:0000256" key="1">
    <source>
        <dbReference type="SAM" id="Phobius"/>
    </source>
</evidence>
<evidence type="ECO:0000313" key="2">
    <source>
        <dbReference type="EMBL" id="CCH54591.1"/>
    </source>
</evidence>
<dbReference type="STRING" id="1185876.BN8_03775"/>
<protein>
    <submittedName>
        <fullName evidence="2">Uncharacterized protein</fullName>
    </submittedName>
</protein>
<gene>
    <name evidence="2" type="ORF">BN8_03775</name>
</gene>
<dbReference type="AlphaFoldDB" id="I2GL15"/>
<accession>I2GL15</accession>
<sequence length="717" mass="81975">MKFACTFIIVLIITTLSEINIVKGQTISLRYNEYDISDKHAQDTILLEINRPDPAIPLAQLTIEKKGVRFNKRSDQQLFNAFKIDSTPINNNIRVIVDTRVTQNTGSYELSLDVSSNKPLNTLLIKFNHSPAIIKNIEELTIEQELYHYGNPTIVKQPILRIQETSGSSKITTRLTDILVTNQIMIDFEQDSINLNPNQQTDLTYTTKGNFPLGPLKGSFEINAPQLTSAKQINYNIITKRPYWYIPITLIMGIALSFLFKTVLSNYISLNESKLIIYELITLIKKDQQKHLDEEFNKKCNTIISDLVKEAKSRPSFRTAALKLDQEKKRVEDFLNDKRDEFNELVKDLNKRREITKSAFEELISLPKFTSFTLQSILYTVLLSKEKTIENYFIDDNIYELSKLLTSIKMNLVLEVSKSIIHWKNKIDNLLPILESHLKPYSETDLELFNKLIAIRTAVIKSPKNFPEVKTSIPITNELQTNLEDVIKLYSLKIIQTLYKVEPLIRQYYSSMSSYEELSTKITSYIQLIRSAAPEDLVQVISKNYKDIANAWREVVYQSPLSGLDKGIDNDLINHRYEDAVQKAITIIKNSAGGLALQANAAMVLNTNKQIILQHLSSSFTTNTNVLTIPFNSVFQASSQLDREIIENRIISFKSLRTALVLIGIIFIGCMIYKTTFIGTIEELFGIFIWAFTFDLSINTAFDYLTTGLQKSKTIIS</sequence>
<keyword evidence="1" id="KW-0812">Transmembrane</keyword>
<dbReference type="RefSeq" id="WP_009283167.1">
    <property type="nucleotide sequence ID" value="NZ_CAIT01000007.1"/>
</dbReference>
<dbReference type="Proteomes" id="UP000009309">
    <property type="component" value="Unassembled WGS sequence"/>
</dbReference>
<proteinExistence type="predicted"/>
<keyword evidence="1" id="KW-1133">Transmembrane helix</keyword>